<protein>
    <submittedName>
        <fullName evidence="3">CTD kinase subunit gamma CTK3-domain-containing protein</fullName>
    </submittedName>
</protein>
<feature type="compositionally biased region" description="Basic and acidic residues" evidence="1">
    <location>
        <begin position="474"/>
        <end position="500"/>
    </location>
</feature>
<evidence type="ECO:0000259" key="2">
    <source>
        <dbReference type="PROSITE" id="PS51391"/>
    </source>
</evidence>
<dbReference type="AlphaFoldDB" id="A0AAN6X4N1"/>
<feature type="compositionally biased region" description="Basic and acidic residues" evidence="1">
    <location>
        <begin position="404"/>
        <end position="459"/>
    </location>
</feature>
<organism evidence="3 4">
    <name type="scientific">Podospora australis</name>
    <dbReference type="NCBI Taxonomy" id="1536484"/>
    <lineage>
        <taxon>Eukaryota</taxon>
        <taxon>Fungi</taxon>
        <taxon>Dikarya</taxon>
        <taxon>Ascomycota</taxon>
        <taxon>Pezizomycotina</taxon>
        <taxon>Sordariomycetes</taxon>
        <taxon>Sordariomycetidae</taxon>
        <taxon>Sordariales</taxon>
        <taxon>Podosporaceae</taxon>
        <taxon>Podospora</taxon>
    </lineage>
</organism>
<dbReference type="InterPro" id="IPR008942">
    <property type="entry name" value="ENTH_VHS"/>
</dbReference>
<feature type="compositionally biased region" description="Basic and acidic residues" evidence="1">
    <location>
        <begin position="377"/>
        <end position="394"/>
    </location>
</feature>
<keyword evidence="3" id="KW-0808">Transferase</keyword>
<dbReference type="GO" id="GO:0045943">
    <property type="term" value="P:positive regulation of transcription by RNA polymerase I"/>
    <property type="evidence" value="ECO:0007669"/>
    <property type="project" value="TreeGrafter"/>
</dbReference>
<dbReference type="FunFam" id="1.25.40.90:FF:000032">
    <property type="entry name" value="CTD kinase subunit gamma"/>
    <property type="match status" value="1"/>
</dbReference>
<sequence length="539" mass="62804">MGRASQRRERWRRKVAAKTAQAAAAAAAAAVPSTSQQQEPSSPKREAAATENKVQEVGELSGRLYGYGGQLSDLPKQELVPSTISQTTIHNPIASIPKDPLFANLPKMADPFEVRMRFTNHLRSLNASVTSAQKATQYALKYREQAEDLHSCILEQLERSNMNIRANIMYFIEHFLDTANREGHGEYVVMMARDIIRVVDAVAPEDGSGAANVKVARKVITALHDKKFLDDETVSQISEVLRDRYQTAQDLAITSSFSPSDGELPLDDLTHMPPPRTRISSSSKKGPPKLDRKQVEQRIEEDRERHKRQRENTWAVAPENEFERLWDETSSLGSDDERMAKEEYDEWKEQALPRGFSGRSPGRESYRPRGSGGGELDSERLEKWRSEKNTKWNSDDSTGGRGGSAEEMRERRREEKKKKEEREEFLRKQKEWQRWWEAQEKKEEEEKRKKEEREAETTRKVKSVQQKINQRYCVQKEKKEKEGEEEEKRKEEERVAEMIRKAQSVQQRLNQEYQEEKERKEKERKEKERKEKERKEERE</sequence>
<feature type="compositionally biased region" description="Basic and acidic residues" evidence="1">
    <location>
        <begin position="42"/>
        <end position="53"/>
    </location>
</feature>
<keyword evidence="3" id="KW-0418">Kinase</keyword>
<dbReference type="PANTHER" id="PTHR28291">
    <property type="entry name" value="CTD KINASE SUBUNIT GAMMA"/>
    <property type="match status" value="1"/>
</dbReference>
<dbReference type="InterPro" id="IPR024637">
    <property type="entry name" value="Ctk3_C"/>
</dbReference>
<feature type="domain" description="CID" evidence="2">
    <location>
        <begin position="110"/>
        <end position="245"/>
    </location>
</feature>
<dbReference type="Pfam" id="PF12243">
    <property type="entry name" value="CTK3"/>
    <property type="match status" value="1"/>
</dbReference>
<dbReference type="PROSITE" id="PS51391">
    <property type="entry name" value="CID"/>
    <property type="match status" value="1"/>
</dbReference>
<name>A0AAN6X4N1_9PEZI</name>
<feature type="region of interest" description="Disordered" evidence="1">
    <location>
        <begin position="26"/>
        <end position="53"/>
    </location>
</feature>
<gene>
    <name evidence="3" type="ORF">QBC35DRAFT_468442</name>
</gene>
<reference evidence="3" key="1">
    <citation type="journal article" date="2023" name="Mol. Phylogenet. Evol.">
        <title>Genome-scale phylogeny and comparative genomics of the fungal order Sordariales.</title>
        <authorList>
            <person name="Hensen N."/>
            <person name="Bonometti L."/>
            <person name="Westerberg I."/>
            <person name="Brannstrom I.O."/>
            <person name="Guillou S."/>
            <person name="Cros-Aarteil S."/>
            <person name="Calhoun S."/>
            <person name="Haridas S."/>
            <person name="Kuo A."/>
            <person name="Mondo S."/>
            <person name="Pangilinan J."/>
            <person name="Riley R."/>
            <person name="LaButti K."/>
            <person name="Andreopoulos B."/>
            <person name="Lipzen A."/>
            <person name="Chen C."/>
            <person name="Yan M."/>
            <person name="Daum C."/>
            <person name="Ng V."/>
            <person name="Clum A."/>
            <person name="Steindorff A."/>
            <person name="Ohm R.A."/>
            <person name="Martin F."/>
            <person name="Silar P."/>
            <person name="Natvig D.O."/>
            <person name="Lalanne C."/>
            <person name="Gautier V."/>
            <person name="Ament-Velasquez S.L."/>
            <person name="Kruys A."/>
            <person name="Hutchinson M.I."/>
            <person name="Powell A.J."/>
            <person name="Barry K."/>
            <person name="Miller A.N."/>
            <person name="Grigoriev I.V."/>
            <person name="Debuchy R."/>
            <person name="Gladieux P."/>
            <person name="Hiltunen Thoren M."/>
            <person name="Johannesson H."/>
        </authorList>
    </citation>
    <scope>NUCLEOTIDE SEQUENCE</scope>
    <source>
        <strain evidence="3">PSN309</strain>
    </source>
</reference>
<dbReference type="GO" id="GO:0070692">
    <property type="term" value="C:CTDK-1 complex"/>
    <property type="evidence" value="ECO:0007669"/>
    <property type="project" value="InterPro"/>
</dbReference>
<feature type="region of interest" description="Disordered" evidence="1">
    <location>
        <begin position="252"/>
        <end position="539"/>
    </location>
</feature>
<dbReference type="Pfam" id="PF12350">
    <property type="entry name" value="CTK3_C"/>
    <property type="match status" value="1"/>
</dbReference>
<dbReference type="InterPro" id="IPR042326">
    <property type="entry name" value="Ctk3"/>
</dbReference>
<proteinExistence type="predicted"/>
<feature type="compositionally biased region" description="Basic and acidic residues" evidence="1">
    <location>
        <begin position="335"/>
        <end position="351"/>
    </location>
</feature>
<evidence type="ECO:0000256" key="1">
    <source>
        <dbReference type="SAM" id="MobiDB-lite"/>
    </source>
</evidence>
<evidence type="ECO:0000313" key="3">
    <source>
        <dbReference type="EMBL" id="KAK4193556.1"/>
    </source>
</evidence>
<dbReference type="InterPro" id="IPR024638">
    <property type="entry name" value="Ctk3_N"/>
</dbReference>
<feature type="compositionally biased region" description="Polar residues" evidence="1">
    <location>
        <begin position="503"/>
        <end position="512"/>
    </location>
</feature>
<dbReference type="InterPro" id="IPR006569">
    <property type="entry name" value="CID_dom"/>
</dbReference>
<feature type="compositionally biased region" description="Basic and acidic residues" evidence="1">
    <location>
        <begin position="514"/>
        <end position="539"/>
    </location>
</feature>
<accession>A0AAN6X4N1</accession>
<dbReference type="EMBL" id="MU864350">
    <property type="protein sequence ID" value="KAK4193556.1"/>
    <property type="molecule type" value="Genomic_DNA"/>
</dbReference>
<dbReference type="GO" id="GO:0016301">
    <property type="term" value="F:kinase activity"/>
    <property type="evidence" value="ECO:0007669"/>
    <property type="project" value="UniProtKB-KW"/>
</dbReference>
<reference evidence="3" key="2">
    <citation type="submission" date="2023-05" db="EMBL/GenBank/DDBJ databases">
        <authorList>
            <consortium name="Lawrence Berkeley National Laboratory"/>
            <person name="Steindorff A."/>
            <person name="Hensen N."/>
            <person name="Bonometti L."/>
            <person name="Westerberg I."/>
            <person name="Brannstrom I.O."/>
            <person name="Guillou S."/>
            <person name="Cros-Aarteil S."/>
            <person name="Calhoun S."/>
            <person name="Haridas S."/>
            <person name="Kuo A."/>
            <person name="Mondo S."/>
            <person name="Pangilinan J."/>
            <person name="Riley R."/>
            <person name="Labutti K."/>
            <person name="Andreopoulos B."/>
            <person name="Lipzen A."/>
            <person name="Chen C."/>
            <person name="Yanf M."/>
            <person name="Daum C."/>
            <person name="Ng V."/>
            <person name="Clum A."/>
            <person name="Ohm R."/>
            <person name="Martin F."/>
            <person name="Silar P."/>
            <person name="Natvig D."/>
            <person name="Lalanne C."/>
            <person name="Gautier V."/>
            <person name="Ament-Velasquez S.L."/>
            <person name="Kruys A."/>
            <person name="Hutchinson M.I."/>
            <person name="Powell A.J."/>
            <person name="Barry K."/>
            <person name="Miller A.N."/>
            <person name="Grigoriev I.V."/>
            <person name="Debuchy R."/>
            <person name="Gladieux P."/>
            <person name="Thoren M.H."/>
            <person name="Johannesson H."/>
        </authorList>
    </citation>
    <scope>NUCLEOTIDE SEQUENCE</scope>
    <source>
        <strain evidence="3">PSN309</strain>
    </source>
</reference>
<dbReference type="PANTHER" id="PTHR28291:SF1">
    <property type="entry name" value="CTD KINASE SUBUNIT GAMMA"/>
    <property type="match status" value="1"/>
</dbReference>
<feature type="compositionally biased region" description="Basic and acidic residues" evidence="1">
    <location>
        <begin position="288"/>
        <end position="304"/>
    </location>
</feature>
<keyword evidence="4" id="KW-1185">Reference proteome</keyword>
<feature type="compositionally biased region" description="Low complexity" evidence="1">
    <location>
        <begin position="26"/>
        <end position="41"/>
    </location>
</feature>
<comment type="caution">
    <text evidence="3">The sequence shown here is derived from an EMBL/GenBank/DDBJ whole genome shotgun (WGS) entry which is preliminary data.</text>
</comment>
<dbReference type="GO" id="GO:0032786">
    <property type="term" value="P:positive regulation of DNA-templated transcription, elongation"/>
    <property type="evidence" value="ECO:0007669"/>
    <property type="project" value="InterPro"/>
</dbReference>
<dbReference type="Proteomes" id="UP001302126">
    <property type="component" value="Unassembled WGS sequence"/>
</dbReference>
<dbReference type="Gene3D" id="1.25.40.90">
    <property type="match status" value="1"/>
</dbReference>
<evidence type="ECO:0000313" key="4">
    <source>
        <dbReference type="Proteomes" id="UP001302126"/>
    </source>
</evidence>